<evidence type="ECO:0000313" key="4">
    <source>
        <dbReference type="Proteomes" id="UP000052258"/>
    </source>
</evidence>
<organism evidence="3 4">
    <name type="scientific">Listeria fleischmannii 1991</name>
    <dbReference type="NCBI Taxonomy" id="1430899"/>
    <lineage>
        <taxon>Bacteria</taxon>
        <taxon>Bacillati</taxon>
        <taxon>Bacillota</taxon>
        <taxon>Bacilli</taxon>
        <taxon>Bacillales</taxon>
        <taxon>Listeriaceae</taxon>
        <taxon>Listeria</taxon>
    </lineage>
</organism>
<dbReference type="GO" id="GO:0016787">
    <property type="term" value="F:hydrolase activity"/>
    <property type="evidence" value="ECO:0007669"/>
    <property type="project" value="UniProtKB-KW"/>
</dbReference>
<dbReference type="EMBL" id="AZHO01000007">
    <property type="protein sequence ID" value="KMT60665.1"/>
    <property type="molecule type" value="Genomic_DNA"/>
</dbReference>
<dbReference type="PANTHER" id="PTHR48081:SF8">
    <property type="entry name" value="ALPHA_BETA HYDROLASE FOLD-3 DOMAIN-CONTAINING PROTEIN-RELATED"/>
    <property type="match status" value="1"/>
</dbReference>
<dbReference type="AlphaFoldDB" id="A0A0J8GDE6"/>
<accession>A0A0J8GDE6</accession>
<evidence type="ECO:0000313" key="3">
    <source>
        <dbReference type="EMBL" id="KMT60665.1"/>
    </source>
</evidence>
<reference evidence="3 4" key="1">
    <citation type="journal article" date="2015" name="Genome Biol. Evol.">
        <title>Comparative Genomics of Listeria Sensu Lato: Genus-Wide Differences in Evolutionary Dynamics and the Progressive Gain of Complex, Potentially Pathogenicity-Related Traits through Lateral Gene Transfer.</title>
        <authorList>
            <person name="Chiara M."/>
            <person name="Caruso M."/>
            <person name="D'Erchia A.M."/>
            <person name="Manzari C."/>
            <person name="Fraccalvieri R."/>
            <person name="Goffredo E."/>
            <person name="Latorre L."/>
            <person name="Miccolupo A."/>
            <person name="Padalino I."/>
            <person name="Santagada G."/>
            <person name="Chiocco D."/>
            <person name="Pesole G."/>
            <person name="Horner D.S."/>
            <person name="Parisi A."/>
        </authorList>
    </citation>
    <scope>NUCLEOTIDE SEQUENCE [LARGE SCALE GENOMIC DNA]</scope>
    <source>
        <strain evidence="3 4">1991</strain>
    </source>
</reference>
<comment type="caution">
    <text evidence="3">The sequence shown here is derived from an EMBL/GenBank/DDBJ whole genome shotgun (WGS) entry which is preliminary data.</text>
</comment>
<dbReference type="RefSeq" id="WP_007475258.1">
    <property type="nucleotide sequence ID" value="NZ_KQ130610.1"/>
</dbReference>
<keyword evidence="1" id="KW-0378">Hydrolase</keyword>
<name>A0A0J8GDE6_9LIST</name>
<proteinExistence type="predicted"/>
<dbReference type="PATRIC" id="fig|1430899.3.peg.819"/>
<dbReference type="InterPro" id="IPR029058">
    <property type="entry name" value="AB_hydrolase_fold"/>
</dbReference>
<dbReference type="OrthoDB" id="9815425at2"/>
<evidence type="ECO:0000259" key="2">
    <source>
        <dbReference type="Pfam" id="PF07859"/>
    </source>
</evidence>
<dbReference type="Gene3D" id="3.40.50.1820">
    <property type="entry name" value="alpha/beta hydrolase"/>
    <property type="match status" value="1"/>
</dbReference>
<sequence>MKRISLEKEALQFSEDNSKPPFLFEMAPEKGRQIVEELQSSEVFKYPVQKEIETWDTGEWGKINVHIIKPEKINATLPVILYIHGAGWVFGSEHTHDKLIRELAVRTNSVVIAPEYSLSPEAKYPTAIEQNYEVLKQLESVSKKHQFDPTNISVAGDSVGGNMATVMTIMAKKRQGPKIQKQLLFYPVTNASFDTGSYNEFAEGYYLYKEGMKWFWDQYTTDPNERKEITASPLLATKEDLTGLPKALILNGEADVLRDEGEEYARHLRAAGVDVTAIRFQGMIHDFVMLNVLDQTKACRAAMDIAIAWMNK</sequence>
<feature type="domain" description="Alpha/beta hydrolase fold-3" evidence="2">
    <location>
        <begin position="80"/>
        <end position="288"/>
    </location>
</feature>
<dbReference type="Proteomes" id="UP000052258">
    <property type="component" value="Unassembled WGS sequence"/>
</dbReference>
<keyword evidence="4" id="KW-1185">Reference proteome</keyword>
<gene>
    <name evidence="3" type="ORF">X560_0793</name>
</gene>
<dbReference type="Pfam" id="PF07859">
    <property type="entry name" value="Abhydrolase_3"/>
    <property type="match status" value="1"/>
</dbReference>
<dbReference type="InterPro" id="IPR050300">
    <property type="entry name" value="GDXG_lipolytic_enzyme"/>
</dbReference>
<evidence type="ECO:0000256" key="1">
    <source>
        <dbReference type="ARBA" id="ARBA00022801"/>
    </source>
</evidence>
<protein>
    <submittedName>
        <fullName evidence="3">Lipase</fullName>
    </submittedName>
</protein>
<dbReference type="InterPro" id="IPR013094">
    <property type="entry name" value="AB_hydrolase_3"/>
</dbReference>
<dbReference type="PANTHER" id="PTHR48081">
    <property type="entry name" value="AB HYDROLASE SUPERFAMILY PROTEIN C4A8.06C"/>
    <property type="match status" value="1"/>
</dbReference>
<dbReference type="SUPFAM" id="SSF53474">
    <property type="entry name" value="alpha/beta-Hydrolases"/>
    <property type="match status" value="1"/>
</dbReference>